<dbReference type="AlphaFoldDB" id="A0A6G9YUL4"/>
<dbReference type="PANTHER" id="PTHR43004:SF19">
    <property type="entry name" value="BINDING MONOOXYGENASE, PUTATIVE (JCVI)-RELATED"/>
    <property type="match status" value="1"/>
</dbReference>
<name>A0A6G9YUL4_9NOCA</name>
<dbReference type="EMBL" id="CP046172">
    <property type="protein sequence ID" value="QIS16817.1"/>
    <property type="molecule type" value="Genomic_DNA"/>
</dbReference>
<evidence type="ECO:0000256" key="3">
    <source>
        <dbReference type="ARBA" id="ARBA00022827"/>
    </source>
</evidence>
<keyword evidence="6" id="KW-1185">Reference proteome</keyword>
<dbReference type="Pfam" id="PF01494">
    <property type="entry name" value="FAD_binding_3"/>
    <property type="match status" value="1"/>
</dbReference>
<sequence>MTTTERVPVLVVGGGLVGISTALFLEYHGIPYLLVERRNSVSALPRARGVHTRTSEMFRQVGVERQVEQVSAGVVKAGSFGGASRGATLTTATQLDLGHLRHGVAGGVASPSKFCFAPQVSLEPALVETARARGGDLRFGTELIEFDADTTGVTARVRDAKGKRIIRADYLIAADGASSPVRQTLGIGGWTVAPTEHYINTFARVDLTAVLGGKTFSQCEIRNDTVRCLVLAKNNTDEWSFHLEYDPDRESIADYPDTRCVELIRAAVGIPDIPVDVLGKAAWDTGVFVADEYRRGRIFLVGDAAHRHAPWGGFGANTGIADAHNLVWKLAAVWSGVAEDALLDSYQTERRPRAVVAVEQTMRNVDFDARYGIRTADNAEAFAGKLDFGTVLMKYRYESTALFGGESAGHVPELTGQVGTRVPHMWIDADEQVSTVDLPGPGFGLLIVGTSARWRDAAAKAQRDTGIDITVDALPAAEWSACTGLPEGGALLVRPDMYVAARSDAGLDPASLTEVVRRITGRVTAADYAESA</sequence>
<reference evidence="5 6" key="1">
    <citation type="journal article" date="2019" name="ACS Chem. Biol.">
        <title>Identification and Mobilization of a Cryptic Antibiotic Biosynthesis Gene Locus from a Human-Pathogenic Nocardia Isolate.</title>
        <authorList>
            <person name="Herisse M."/>
            <person name="Ishida K."/>
            <person name="Porter J.L."/>
            <person name="Howden B."/>
            <person name="Hertweck C."/>
            <person name="Stinear T.P."/>
            <person name="Pidot S.J."/>
        </authorList>
    </citation>
    <scope>NUCLEOTIDE SEQUENCE [LARGE SCALE GENOMIC DNA]</scope>
    <source>
        <strain evidence="5 6">AUSMDU00012717</strain>
    </source>
</reference>
<dbReference type="Pfam" id="PF21274">
    <property type="entry name" value="Rng_hyd_C"/>
    <property type="match status" value="1"/>
</dbReference>
<dbReference type="Gene3D" id="3.30.9.10">
    <property type="entry name" value="D-Amino Acid Oxidase, subunit A, domain 2"/>
    <property type="match status" value="1"/>
</dbReference>
<dbReference type="Proteomes" id="UP000503540">
    <property type="component" value="Chromosome"/>
</dbReference>
<gene>
    <name evidence="5" type="ORF">F5544_45070</name>
</gene>
<protein>
    <submittedName>
        <fullName evidence="5">Monooxygenase</fullName>
    </submittedName>
</protein>
<accession>A0A6G9YUL4</accession>
<keyword evidence="5" id="KW-0560">Oxidoreductase</keyword>
<dbReference type="InterPro" id="IPR050641">
    <property type="entry name" value="RIFMO-like"/>
</dbReference>
<proteinExistence type="predicted"/>
<dbReference type="InterPro" id="IPR002938">
    <property type="entry name" value="FAD-bd"/>
</dbReference>
<evidence type="ECO:0000313" key="5">
    <source>
        <dbReference type="EMBL" id="QIS16817.1"/>
    </source>
</evidence>
<dbReference type="GO" id="GO:0071949">
    <property type="term" value="F:FAD binding"/>
    <property type="evidence" value="ECO:0007669"/>
    <property type="project" value="InterPro"/>
</dbReference>
<evidence type="ECO:0000256" key="1">
    <source>
        <dbReference type="ARBA" id="ARBA00001974"/>
    </source>
</evidence>
<keyword evidence="3" id="KW-0274">FAD</keyword>
<dbReference type="PRINTS" id="PR00420">
    <property type="entry name" value="RNGMNOXGNASE"/>
</dbReference>
<keyword evidence="2" id="KW-0285">Flavoprotein</keyword>
<dbReference type="SUPFAM" id="SSF51905">
    <property type="entry name" value="FAD/NAD(P)-binding domain"/>
    <property type="match status" value="1"/>
</dbReference>
<organism evidence="5 6">
    <name type="scientific">Nocardia arthritidis</name>
    <dbReference type="NCBI Taxonomy" id="228602"/>
    <lineage>
        <taxon>Bacteria</taxon>
        <taxon>Bacillati</taxon>
        <taxon>Actinomycetota</taxon>
        <taxon>Actinomycetes</taxon>
        <taxon>Mycobacteriales</taxon>
        <taxon>Nocardiaceae</taxon>
        <taxon>Nocardia</taxon>
    </lineage>
</organism>
<feature type="domain" description="FAD-binding" evidence="4">
    <location>
        <begin position="7"/>
        <end position="360"/>
    </location>
</feature>
<dbReference type="PANTHER" id="PTHR43004">
    <property type="entry name" value="TRK SYSTEM POTASSIUM UPTAKE PROTEIN"/>
    <property type="match status" value="1"/>
</dbReference>
<dbReference type="Gene3D" id="3.50.50.60">
    <property type="entry name" value="FAD/NAD(P)-binding domain"/>
    <property type="match status" value="1"/>
</dbReference>
<dbReference type="GO" id="GO:0016709">
    <property type="term" value="F:oxidoreductase activity, acting on paired donors, with incorporation or reduction of molecular oxygen, NAD(P)H as one donor, and incorporation of one atom of oxygen"/>
    <property type="evidence" value="ECO:0007669"/>
    <property type="project" value="UniProtKB-ARBA"/>
</dbReference>
<dbReference type="KEGG" id="nah:F5544_45070"/>
<evidence type="ECO:0000313" key="6">
    <source>
        <dbReference type="Proteomes" id="UP000503540"/>
    </source>
</evidence>
<evidence type="ECO:0000256" key="2">
    <source>
        <dbReference type="ARBA" id="ARBA00022630"/>
    </source>
</evidence>
<comment type="cofactor">
    <cofactor evidence="1">
        <name>FAD</name>
        <dbReference type="ChEBI" id="CHEBI:57692"/>
    </cofactor>
</comment>
<evidence type="ECO:0000259" key="4">
    <source>
        <dbReference type="Pfam" id="PF01494"/>
    </source>
</evidence>
<dbReference type="InterPro" id="IPR036188">
    <property type="entry name" value="FAD/NAD-bd_sf"/>
</dbReference>
<keyword evidence="5" id="KW-0503">Monooxygenase</keyword>
<dbReference type="RefSeq" id="WP_167478825.1">
    <property type="nucleotide sequence ID" value="NZ_CP046172.1"/>
</dbReference>
<dbReference type="Gene3D" id="3.40.30.120">
    <property type="match status" value="1"/>
</dbReference>